<feature type="domain" description="Prohead serine protease" evidence="4">
    <location>
        <begin position="14"/>
        <end position="159"/>
    </location>
</feature>
<proteinExistence type="predicted"/>
<dbReference type="GO" id="GO:0006508">
    <property type="term" value="P:proteolysis"/>
    <property type="evidence" value="ECO:0007669"/>
    <property type="project" value="UniProtKB-KW"/>
</dbReference>
<dbReference type="Pfam" id="PF04586">
    <property type="entry name" value="Peptidase_S78"/>
    <property type="match status" value="1"/>
</dbReference>
<comment type="caution">
    <text evidence="5">The sequence shown here is derived from an EMBL/GenBank/DDBJ whole genome shotgun (WGS) entry which is preliminary data.</text>
</comment>
<sequence>MNGVFHERKFVDLALEAVEEDGTFSGYASLFGKVDLSGDVIDKGAFARSIAKRGNKGVRLLYQHDPSKPVGTWLKLKEDATGLFVRGRLTLGTQLAEDVHKLMRAGALDGLSIGFQTMRARKDVPPGVRRILEADLWEISIVTFPMQPQARIRTVKTRVMASPPGELIKIIRHASNTIKRGTTYADRNH</sequence>
<reference evidence="5" key="1">
    <citation type="journal article" date="2014" name="Int. J. Syst. Evol. Microbiol.">
        <title>Complete genome sequence of Corynebacterium casei LMG S-19264T (=DSM 44701T), isolated from a smear-ripened cheese.</title>
        <authorList>
            <consortium name="US DOE Joint Genome Institute (JGI-PGF)"/>
            <person name="Walter F."/>
            <person name="Albersmeier A."/>
            <person name="Kalinowski J."/>
            <person name="Ruckert C."/>
        </authorList>
    </citation>
    <scope>NUCLEOTIDE SEQUENCE</scope>
    <source>
        <strain evidence="5">KCTC 42097</strain>
    </source>
</reference>
<dbReference type="SUPFAM" id="SSF50789">
    <property type="entry name" value="Herpes virus serine proteinase, assemblin"/>
    <property type="match status" value="1"/>
</dbReference>
<dbReference type="GO" id="GO:0008233">
    <property type="term" value="F:peptidase activity"/>
    <property type="evidence" value="ECO:0007669"/>
    <property type="project" value="UniProtKB-KW"/>
</dbReference>
<dbReference type="EMBL" id="BMZO01000004">
    <property type="protein sequence ID" value="GHC69342.1"/>
    <property type="molecule type" value="Genomic_DNA"/>
</dbReference>
<keyword evidence="2" id="KW-0645">Protease</keyword>
<dbReference type="InterPro" id="IPR006433">
    <property type="entry name" value="Prohead_protease"/>
</dbReference>
<dbReference type="RefSeq" id="WP_189489378.1">
    <property type="nucleotide sequence ID" value="NZ_BMZO01000004.1"/>
</dbReference>
<gene>
    <name evidence="5" type="primary">gp35</name>
    <name evidence="5" type="ORF">GCM10010136_15080</name>
</gene>
<evidence type="ECO:0000256" key="1">
    <source>
        <dbReference type="ARBA" id="ARBA00022612"/>
    </source>
</evidence>
<keyword evidence="3" id="KW-0378">Hydrolase</keyword>
<reference evidence="5" key="2">
    <citation type="submission" date="2020-09" db="EMBL/GenBank/DDBJ databases">
        <authorList>
            <person name="Sun Q."/>
            <person name="Kim S."/>
        </authorList>
    </citation>
    <scope>NUCLEOTIDE SEQUENCE</scope>
    <source>
        <strain evidence="5">KCTC 42097</strain>
    </source>
</reference>
<accession>A0A8J3DGK2</accession>
<evidence type="ECO:0000256" key="2">
    <source>
        <dbReference type="ARBA" id="ARBA00022670"/>
    </source>
</evidence>
<keyword evidence="6" id="KW-1185">Reference proteome</keyword>
<evidence type="ECO:0000313" key="5">
    <source>
        <dbReference type="EMBL" id="GHC69342.1"/>
    </source>
</evidence>
<protein>
    <submittedName>
        <fullName evidence="5">Primosomal replication protein N</fullName>
    </submittedName>
</protein>
<organism evidence="5 6">
    <name type="scientific">Limoniibacter endophyticus</name>
    <dbReference type="NCBI Taxonomy" id="1565040"/>
    <lineage>
        <taxon>Bacteria</taxon>
        <taxon>Pseudomonadati</taxon>
        <taxon>Pseudomonadota</taxon>
        <taxon>Alphaproteobacteria</taxon>
        <taxon>Hyphomicrobiales</taxon>
        <taxon>Bartonellaceae</taxon>
        <taxon>Limoniibacter</taxon>
    </lineage>
</organism>
<name>A0A8J3DGK2_9HYPH</name>
<evidence type="ECO:0000256" key="3">
    <source>
        <dbReference type="ARBA" id="ARBA00022801"/>
    </source>
</evidence>
<dbReference type="NCBIfam" id="TIGR01543">
    <property type="entry name" value="proheadase_HK97"/>
    <property type="match status" value="1"/>
</dbReference>
<dbReference type="AlphaFoldDB" id="A0A8J3DGK2"/>
<dbReference type="InterPro" id="IPR054613">
    <property type="entry name" value="Peptidase_S78_dom"/>
</dbReference>
<keyword evidence="1" id="KW-1188">Viral release from host cell</keyword>
<evidence type="ECO:0000259" key="4">
    <source>
        <dbReference type="Pfam" id="PF04586"/>
    </source>
</evidence>
<evidence type="ECO:0000313" key="6">
    <source>
        <dbReference type="Proteomes" id="UP000641137"/>
    </source>
</evidence>
<dbReference type="Proteomes" id="UP000641137">
    <property type="component" value="Unassembled WGS sequence"/>
</dbReference>